<evidence type="ECO:0000256" key="1">
    <source>
        <dbReference type="ARBA" id="ARBA00008834"/>
    </source>
</evidence>
<evidence type="ECO:0000256" key="3">
    <source>
        <dbReference type="ARBA" id="ARBA00023295"/>
    </source>
</evidence>
<evidence type="ECO:0000313" key="6">
    <source>
        <dbReference type="EMBL" id="KAG0470257.1"/>
    </source>
</evidence>
<dbReference type="Gene3D" id="2.160.20.10">
    <property type="entry name" value="Single-stranded right-handed beta-helix, Pectin lyase-like"/>
    <property type="match status" value="1"/>
</dbReference>
<dbReference type="OrthoDB" id="1733875at2759"/>
<evidence type="ECO:0000256" key="2">
    <source>
        <dbReference type="ARBA" id="ARBA00022801"/>
    </source>
</evidence>
<organism evidence="6 7">
    <name type="scientific">Vanilla planifolia</name>
    <name type="common">Vanilla</name>
    <dbReference type="NCBI Taxonomy" id="51239"/>
    <lineage>
        <taxon>Eukaryota</taxon>
        <taxon>Viridiplantae</taxon>
        <taxon>Streptophyta</taxon>
        <taxon>Embryophyta</taxon>
        <taxon>Tracheophyta</taxon>
        <taxon>Spermatophyta</taxon>
        <taxon>Magnoliopsida</taxon>
        <taxon>Liliopsida</taxon>
        <taxon>Asparagales</taxon>
        <taxon>Orchidaceae</taxon>
        <taxon>Vanilloideae</taxon>
        <taxon>Vanilleae</taxon>
        <taxon>Vanilla</taxon>
    </lineage>
</organism>
<keyword evidence="3 4" id="KW-0326">Glycosidase</keyword>
<comment type="caution">
    <text evidence="6">The sequence shown here is derived from an EMBL/GenBank/DDBJ whole genome shotgun (WGS) entry which is preliminary data.</text>
</comment>
<evidence type="ECO:0008006" key="8">
    <source>
        <dbReference type="Google" id="ProtNLM"/>
    </source>
</evidence>
<accession>A0A835UQH2</accession>
<dbReference type="InterPro" id="IPR011050">
    <property type="entry name" value="Pectin_lyase_fold/virulence"/>
</dbReference>
<gene>
    <name evidence="6" type="ORF">HPP92_016957</name>
</gene>
<dbReference type="SUPFAM" id="SSF51126">
    <property type="entry name" value="Pectin lyase-like"/>
    <property type="match status" value="1"/>
</dbReference>
<dbReference type="InterPro" id="IPR051801">
    <property type="entry name" value="GH28_Enzymes"/>
</dbReference>
<dbReference type="AlphaFoldDB" id="A0A835UQH2"/>
<dbReference type="EMBL" id="JADCNL010000008">
    <property type="protein sequence ID" value="KAG0470257.1"/>
    <property type="molecule type" value="Genomic_DNA"/>
</dbReference>
<dbReference type="GO" id="GO:0005975">
    <property type="term" value="P:carbohydrate metabolic process"/>
    <property type="evidence" value="ECO:0007669"/>
    <property type="project" value="InterPro"/>
</dbReference>
<dbReference type="InterPro" id="IPR012334">
    <property type="entry name" value="Pectin_lyas_fold"/>
</dbReference>
<dbReference type="PANTHER" id="PTHR31339">
    <property type="entry name" value="PECTIN LYASE-RELATED"/>
    <property type="match status" value="1"/>
</dbReference>
<evidence type="ECO:0000256" key="5">
    <source>
        <dbReference type="SAM" id="Phobius"/>
    </source>
</evidence>
<dbReference type="GO" id="GO:0004650">
    <property type="term" value="F:polygalacturonase activity"/>
    <property type="evidence" value="ECO:0007669"/>
    <property type="project" value="InterPro"/>
</dbReference>
<dbReference type="Pfam" id="PF00295">
    <property type="entry name" value="Glyco_hydro_28"/>
    <property type="match status" value="1"/>
</dbReference>
<keyword evidence="5" id="KW-0472">Membrane</keyword>
<dbReference type="PANTHER" id="PTHR31339:SF5">
    <property type="entry name" value="HYDROLASE FAMILY 28 PROTEIN, PUTATIVE, EXPRESSED-RELATED"/>
    <property type="match status" value="1"/>
</dbReference>
<evidence type="ECO:0000313" key="7">
    <source>
        <dbReference type="Proteomes" id="UP000636800"/>
    </source>
</evidence>
<name>A0A835UQH2_VANPL</name>
<keyword evidence="2 4" id="KW-0378">Hydrolase</keyword>
<proteinExistence type="inferred from homology"/>
<keyword evidence="5" id="KW-1133">Transmembrane helix</keyword>
<feature type="transmembrane region" description="Helical" evidence="5">
    <location>
        <begin position="12"/>
        <end position="32"/>
    </location>
</feature>
<dbReference type="Proteomes" id="UP000636800">
    <property type="component" value="Unassembled WGS sequence"/>
</dbReference>
<keyword evidence="7" id="KW-1185">Reference proteome</keyword>
<reference evidence="6 7" key="1">
    <citation type="journal article" date="2020" name="Nat. Food">
        <title>A phased Vanilla planifolia genome enables genetic improvement of flavour and production.</title>
        <authorList>
            <person name="Hasing T."/>
            <person name="Tang H."/>
            <person name="Brym M."/>
            <person name="Khazi F."/>
            <person name="Huang T."/>
            <person name="Chambers A.H."/>
        </authorList>
    </citation>
    <scope>NUCLEOTIDE SEQUENCE [LARGE SCALE GENOMIC DNA]</scope>
    <source>
        <tissue evidence="6">Leaf</tissue>
    </source>
</reference>
<keyword evidence="5" id="KW-0812">Transmembrane</keyword>
<sequence>MLLNWVSIGDPLRCGHCIIIFPSFLAYYLLFYKDLCLHGIGRTAHILCFSPQLLPGSSKNKCSSGSTAPRLSSRPAAFCSWLRVPMKGLVVFLLALVLADAIKGSKASDGYCSYKKKALAQRPHSVTITEFGAVGDGVTLNTVAFQNAVFYLRSFADKGGAQLYVPKGIWLTGSFSLISHLTLFLDKGAVIIGTQDVSQYLIVEPLPSYGRGIELPGARYQSLINVNNLTDVVITGDNGTIDGKGSGWWDSFRSHTLNYSRPHLVELVHSNDIMISNLTFLNPPAWAIHPVYCRNVEIQNVTIDAPSDSPFTDGIVPDSSTGVCIEESSISVGHDAISLKSGWDEYGISYSKPTSNIHITKVNLQSPLGSALSFGSEMSGGISVVHADHLRIHDSRIGIGFKTTRGRGGFMQDIFVTGVDMLRVQTGIHFTGNDGRHADDNYDPDALPIVRHVTIKNVIGTSVFAAGALSGIERDPFTAICLSNINITTSSSEASAVGSWTCSDVSGFSEDVFPEPCPELQVHTSNSTLTCYSVDDPNPNYTLLASE</sequence>
<evidence type="ECO:0000256" key="4">
    <source>
        <dbReference type="RuleBase" id="RU361169"/>
    </source>
</evidence>
<protein>
    <recommendedName>
        <fullName evidence="8">Polygalacturonase</fullName>
    </recommendedName>
</protein>
<comment type="similarity">
    <text evidence="1 4">Belongs to the glycosyl hydrolase 28 family.</text>
</comment>
<dbReference type="InterPro" id="IPR000743">
    <property type="entry name" value="Glyco_hydro_28"/>
</dbReference>